<evidence type="ECO:0000313" key="3">
    <source>
        <dbReference type="Proteomes" id="UP001431783"/>
    </source>
</evidence>
<organism evidence="2 3">
    <name type="scientific">Henosepilachna vigintioctopunctata</name>
    <dbReference type="NCBI Taxonomy" id="420089"/>
    <lineage>
        <taxon>Eukaryota</taxon>
        <taxon>Metazoa</taxon>
        <taxon>Ecdysozoa</taxon>
        <taxon>Arthropoda</taxon>
        <taxon>Hexapoda</taxon>
        <taxon>Insecta</taxon>
        <taxon>Pterygota</taxon>
        <taxon>Neoptera</taxon>
        <taxon>Endopterygota</taxon>
        <taxon>Coleoptera</taxon>
        <taxon>Polyphaga</taxon>
        <taxon>Cucujiformia</taxon>
        <taxon>Coccinelloidea</taxon>
        <taxon>Coccinellidae</taxon>
        <taxon>Epilachninae</taxon>
        <taxon>Epilachnini</taxon>
        <taxon>Henosepilachna</taxon>
    </lineage>
</organism>
<evidence type="ECO:0000256" key="1">
    <source>
        <dbReference type="SAM" id="MobiDB-lite"/>
    </source>
</evidence>
<evidence type="ECO:0000313" key="2">
    <source>
        <dbReference type="EMBL" id="KAK9889447.1"/>
    </source>
</evidence>
<dbReference type="Gene3D" id="1.10.20.10">
    <property type="entry name" value="Histone, subunit A"/>
    <property type="match status" value="1"/>
</dbReference>
<dbReference type="InterPro" id="IPR009072">
    <property type="entry name" value="Histone-fold"/>
</dbReference>
<accession>A0AAW1V9M8</accession>
<sequence length="144" mass="16332">MLDGAEGTSTSNQPSNIYSNRYGNVSDVCRIKSKRKSSPRKSTSKSGTKLYVQKTTTLVNVLGENRRINLKLLKNMKFLYKSVLHIIPKYSFTKAVEEVLLDHGNMSDVSQFSSTAYHAIQEAAEMYLIYINFLCTVMHLMPQK</sequence>
<proteinExistence type="predicted"/>
<feature type="compositionally biased region" description="Polar residues" evidence="1">
    <location>
        <begin position="7"/>
        <end position="21"/>
    </location>
</feature>
<keyword evidence="3" id="KW-1185">Reference proteome</keyword>
<comment type="caution">
    <text evidence="2">The sequence shown here is derived from an EMBL/GenBank/DDBJ whole genome shotgun (WGS) entry which is preliminary data.</text>
</comment>
<feature type="region of interest" description="Disordered" evidence="1">
    <location>
        <begin position="1"/>
        <end position="21"/>
    </location>
</feature>
<dbReference type="AlphaFoldDB" id="A0AAW1V9M8"/>
<name>A0AAW1V9M8_9CUCU</name>
<dbReference type="EMBL" id="JARQZJ010000122">
    <property type="protein sequence ID" value="KAK9889447.1"/>
    <property type="molecule type" value="Genomic_DNA"/>
</dbReference>
<dbReference type="Proteomes" id="UP001431783">
    <property type="component" value="Unassembled WGS sequence"/>
</dbReference>
<dbReference type="SUPFAM" id="SSF47113">
    <property type="entry name" value="Histone-fold"/>
    <property type="match status" value="1"/>
</dbReference>
<dbReference type="GO" id="GO:0046982">
    <property type="term" value="F:protein heterodimerization activity"/>
    <property type="evidence" value="ECO:0007669"/>
    <property type="project" value="InterPro"/>
</dbReference>
<evidence type="ECO:0008006" key="4">
    <source>
        <dbReference type="Google" id="ProtNLM"/>
    </source>
</evidence>
<protein>
    <recommendedName>
        <fullName evidence="4">Histone H2A/H2B/H3 domain-containing protein</fullName>
    </recommendedName>
</protein>
<reference evidence="2 3" key="1">
    <citation type="submission" date="2023-03" db="EMBL/GenBank/DDBJ databases">
        <title>Genome insight into feeding habits of ladybird beetles.</title>
        <authorList>
            <person name="Li H.-S."/>
            <person name="Huang Y.-H."/>
            <person name="Pang H."/>
        </authorList>
    </citation>
    <scope>NUCLEOTIDE SEQUENCE [LARGE SCALE GENOMIC DNA]</scope>
    <source>
        <strain evidence="2">SYSU_2023b</strain>
        <tissue evidence="2">Whole body</tissue>
    </source>
</reference>
<gene>
    <name evidence="2" type="ORF">WA026_004715</name>
</gene>